<evidence type="ECO:0000313" key="2">
    <source>
        <dbReference type="EMBL" id="OAF68076.1"/>
    </source>
</evidence>
<sequence>MRFYLFSVVLVCLVGYGHMKERSFKDKFAHFMKMMIDEPDDKKFDMFMNKLYNFLKYVRQKRIETNTKGDYIDTGEGNDEYNDGKLDFIHLNRNDHYAQDQNRNQDFQDYYKDLHHEERNNYNQFSKYNGMRPDMDSNGIATKFNGYDHDGYNSDAYKNYDMNLKNVDQKDQRDSLGVEKIQRDQNESKFKNFQKHLKNFKKYKDFVQGSDPTLKTEHFES</sequence>
<dbReference type="EMBL" id="LWCA01000518">
    <property type="protein sequence ID" value="OAF68076.1"/>
    <property type="molecule type" value="Genomic_DNA"/>
</dbReference>
<protein>
    <submittedName>
        <fullName evidence="2">Uncharacterized protein</fullName>
    </submittedName>
</protein>
<accession>A0A177B1H9</accession>
<comment type="caution">
    <text evidence="2">The sequence shown here is derived from an EMBL/GenBank/DDBJ whole genome shotgun (WGS) entry which is preliminary data.</text>
</comment>
<feature type="signal peptide" evidence="1">
    <location>
        <begin position="1"/>
        <end position="19"/>
    </location>
</feature>
<organism evidence="2 3">
    <name type="scientific">Intoshia linei</name>
    <dbReference type="NCBI Taxonomy" id="1819745"/>
    <lineage>
        <taxon>Eukaryota</taxon>
        <taxon>Metazoa</taxon>
        <taxon>Spiralia</taxon>
        <taxon>Lophotrochozoa</taxon>
        <taxon>Mesozoa</taxon>
        <taxon>Orthonectida</taxon>
        <taxon>Rhopaluridae</taxon>
        <taxon>Intoshia</taxon>
    </lineage>
</organism>
<evidence type="ECO:0000256" key="1">
    <source>
        <dbReference type="SAM" id="SignalP"/>
    </source>
</evidence>
<dbReference type="Proteomes" id="UP000078046">
    <property type="component" value="Unassembled WGS sequence"/>
</dbReference>
<proteinExistence type="predicted"/>
<reference evidence="2 3" key="1">
    <citation type="submission" date="2016-04" db="EMBL/GenBank/DDBJ databases">
        <title>The genome of Intoshia linei affirms orthonectids as highly simplified spiralians.</title>
        <authorList>
            <person name="Mikhailov K.V."/>
            <person name="Slusarev G.S."/>
            <person name="Nikitin M.A."/>
            <person name="Logacheva M.D."/>
            <person name="Penin A."/>
            <person name="Aleoshin V."/>
            <person name="Panchin Y.V."/>
        </authorList>
    </citation>
    <scope>NUCLEOTIDE SEQUENCE [LARGE SCALE GENOMIC DNA]</scope>
    <source>
        <strain evidence="2">Intl2013</strain>
        <tissue evidence="2">Whole animal</tissue>
    </source>
</reference>
<evidence type="ECO:0000313" key="3">
    <source>
        <dbReference type="Proteomes" id="UP000078046"/>
    </source>
</evidence>
<gene>
    <name evidence="2" type="ORF">A3Q56_04193</name>
</gene>
<keyword evidence="1" id="KW-0732">Signal</keyword>
<dbReference type="AlphaFoldDB" id="A0A177B1H9"/>
<feature type="chain" id="PRO_5008056775" evidence="1">
    <location>
        <begin position="20"/>
        <end position="221"/>
    </location>
</feature>
<name>A0A177B1H9_9BILA</name>
<keyword evidence="3" id="KW-1185">Reference proteome</keyword>